<dbReference type="Pfam" id="PF13360">
    <property type="entry name" value="PQQ_2"/>
    <property type="match status" value="1"/>
</dbReference>
<dbReference type="PANTHER" id="PTHR42988:SF2">
    <property type="entry name" value="CYCLIC NUCLEOTIDE PHOSPHODIESTERASE CBUA0032-RELATED"/>
    <property type="match status" value="1"/>
</dbReference>
<keyword evidence="3" id="KW-0408">Iron</keyword>
<dbReference type="SMART" id="SM00564">
    <property type="entry name" value="PQQ"/>
    <property type="match status" value="6"/>
</dbReference>
<feature type="domain" description="Calcineurin-like phosphoesterase" evidence="5">
    <location>
        <begin position="1"/>
        <end position="179"/>
    </location>
</feature>
<reference evidence="7" key="1">
    <citation type="journal article" date="2021" name="PeerJ">
        <title>Extensive microbial diversity within the chicken gut microbiome revealed by metagenomics and culture.</title>
        <authorList>
            <person name="Gilroy R."/>
            <person name="Ravi A."/>
            <person name="Getino M."/>
            <person name="Pursley I."/>
            <person name="Horton D.L."/>
            <person name="Alikhan N.F."/>
            <person name="Baker D."/>
            <person name="Gharbi K."/>
            <person name="Hall N."/>
            <person name="Watson M."/>
            <person name="Adriaenssens E.M."/>
            <person name="Foster-Nyarko E."/>
            <person name="Jarju S."/>
            <person name="Secka A."/>
            <person name="Antonio M."/>
            <person name="Oren A."/>
            <person name="Chaudhuri R.R."/>
            <person name="La Ragione R."/>
            <person name="Hildebrand F."/>
            <person name="Pallen M.J."/>
        </authorList>
    </citation>
    <scope>NUCLEOTIDE SEQUENCE</scope>
    <source>
        <strain evidence="7">ChiGjej5B5-7349</strain>
    </source>
</reference>
<dbReference type="SUPFAM" id="SSF50998">
    <property type="entry name" value="Quinoprotein alcohol dehydrogenase-like"/>
    <property type="match status" value="1"/>
</dbReference>
<reference evidence="7" key="2">
    <citation type="submission" date="2021-09" db="EMBL/GenBank/DDBJ databases">
        <authorList>
            <person name="Gilroy R."/>
        </authorList>
    </citation>
    <scope>NUCLEOTIDE SEQUENCE</scope>
    <source>
        <strain evidence="7">ChiGjej5B5-7349</strain>
    </source>
</reference>
<evidence type="ECO:0000313" key="8">
    <source>
        <dbReference type="Proteomes" id="UP000784435"/>
    </source>
</evidence>
<dbReference type="InterPro" id="IPR004843">
    <property type="entry name" value="Calcineurin-like_PHP"/>
</dbReference>
<evidence type="ECO:0000259" key="5">
    <source>
        <dbReference type="Pfam" id="PF00149"/>
    </source>
</evidence>
<name>A0A921SPY4_9MICO</name>
<dbReference type="GO" id="GO:0046872">
    <property type="term" value="F:metal ion binding"/>
    <property type="evidence" value="ECO:0007669"/>
    <property type="project" value="UniProtKB-KW"/>
</dbReference>
<evidence type="ECO:0000256" key="2">
    <source>
        <dbReference type="ARBA" id="ARBA00022801"/>
    </source>
</evidence>
<feature type="non-terminal residue" evidence="7">
    <location>
        <position position="646"/>
    </location>
</feature>
<dbReference type="SUPFAM" id="SSF56300">
    <property type="entry name" value="Metallo-dependent phosphatases"/>
    <property type="match status" value="1"/>
</dbReference>
<keyword evidence="1" id="KW-0479">Metal-binding</keyword>
<dbReference type="Pfam" id="PF00149">
    <property type="entry name" value="Metallophos"/>
    <property type="match status" value="1"/>
</dbReference>
<dbReference type="Gene3D" id="2.130.10.10">
    <property type="entry name" value="YVTN repeat-like/Quinoprotein amine dehydrogenase"/>
    <property type="match status" value="2"/>
</dbReference>
<dbReference type="PANTHER" id="PTHR42988">
    <property type="entry name" value="PHOSPHOHYDROLASE"/>
    <property type="match status" value="1"/>
</dbReference>
<accession>A0A921SPY4</accession>
<comment type="caution">
    <text evidence="7">The sequence shown here is derived from an EMBL/GenBank/DDBJ whole genome shotgun (WGS) entry which is preliminary data.</text>
</comment>
<dbReference type="EMBL" id="DYUK01000273">
    <property type="protein sequence ID" value="HJG81179.1"/>
    <property type="molecule type" value="Genomic_DNA"/>
</dbReference>
<dbReference type="InterPro" id="IPR011047">
    <property type="entry name" value="Quinoprotein_ADH-like_sf"/>
</dbReference>
<gene>
    <name evidence="7" type="ORF">K8V08_12285</name>
</gene>
<dbReference type="InterPro" id="IPR018391">
    <property type="entry name" value="PQQ_b-propeller_rpt"/>
</dbReference>
<dbReference type="Gene3D" id="3.60.21.10">
    <property type="match status" value="1"/>
</dbReference>
<dbReference type="GO" id="GO:0016787">
    <property type="term" value="F:hydrolase activity"/>
    <property type="evidence" value="ECO:0007669"/>
    <property type="project" value="UniProtKB-KW"/>
</dbReference>
<dbReference type="InterPro" id="IPR002372">
    <property type="entry name" value="PQQ_rpt_dom"/>
</dbReference>
<dbReference type="InterPro" id="IPR050884">
    <property type="entry name" value="CNP_phosphodiesterase-III"/>
</dbReference>
<evidence type="ECO:0000256" key="1">
    <source>
        <dbReference type="ARBA" id="ARBA00022723"/>
    </source>
</evidence>
<evidence type="ECO:0000313" key="7">
    <source>
        <dbReference type="EMBL" id="HJG81179.1"/>
    </source>
</evidence>
<evidence type="ECO:0000259" key="6">
    <source>
        <dbReference type="Pfam" id="PF13360"/>
    </source>
</evidence>
<dbReference type="AlphaFoldDB" id="A0A921SPY4"/>
<feature type="domain" description="Pyrrolo-quinoline quinone repeat" evidence="6">
    <location>
        <begin position="424"/>
        <end position="566"/>
    </location>
</feature>
<organism evidence="7 8">
    <name type="scientific">Brevibacterium senegalense</name>
    <dbReference type="NCBI Taxonomy" id="1033736"/>
    <lineage>
        <taxon>Bacteria</taxon>
        <taxon>Bacillati</taxon>
        <taxon>Actinomycetota</taxon>
        <taxon>Actinomycetes</taxon>
        <taxon>Micrococcales</taxon>
        <taxon>Brevibacteriaceae</taxon>
        <taxon>Brevibacterium</taxon>
    </lineage>
</organism>
<comment type="similarity">
    <text evidence="4">Belongs to the cyclic nucleotide phosphodiesterase class-III family.</text>
</comment>
<proteinExistence type="inferred from homology"/>
<keyword evidence="2" id="KW-0378">Hydrolase</keyword>
<evidence type="ECO:0000256" key="4">
    <source>
        <dbReference type="ARBA" id="ARBA00025742"/>
    </source>
</evidence>
<evidence type="ECO:0000256" key="3">
    <source>
        <dbReference type="ARBA" id="ARBA00023004"/>
    </source>
</evidence>
<dbReference type="Proteomes" id="UP000784435">
    <property type="component" value="Unassembled WGS sequence"/>
</dbReference>
<dbReference type="InterPro" id="IPR015943">
    <property type="entry name" value="WD40/YVTN_repeat-like_dom_sf"/>
</dbReference>
<dbReference type="InterPro" id="IPR029052">
    <property type="entry name" value="Metallo-depent_PP-like"/>
</dbReference>
<sequence length="646" mass="69506">MRLAFLADTHADAENEGNMARMSAVFAAVEEFDPTMVIHGGDVTEHGTEDEYRAFEAAVPETLRDRIAAVPGNHETRWDATVAQLRHERIGEEVRVVDADGIRVILADTTTYQQEVAWWSNSALASVEEAMQRSKNMPRILVTHFPMGAGYYYVANQQEFEDVLARHPITLHLTGHTHRELMTKINRREQLEAAAVKTVAAYYELTGEIGDLTVTRVEIPDLGSPTETVRTPVTSYDLRPEHGRDRWMPSADVVDGDGEVTVEVSLPGAFDGTVESAFYDTSVYAGRNESLEWAPLRRQSRRFSGSLDASGIAKGAHRMHVRVRPGDETGDRLLTIPYVRESTGIVWEAPLDGMIQGGLTTLDSDGHEMLLAGSSSGHVHAIDHAGAVRWSSPVVGEIRHDLVTLDGGASVAVPDTAGFLHRLGADGSETWRYATGAPLGADPGHGAIDGAEVLFVCSGTILHAIDASTGGALWTTKLPAPSMGAPATDGDHVYIGAGDGCAHALDCRTGEHVWSTSVTDKEGSYQRFIYGPWNDAITLLPGGGVLVSGIANSQCLDPEDGASRWSFDGSFQYAREALTSEGDLVMAMESGLVVRLDPSTGAELASYQTDERILDEGFVLVDDVVYAASHSGLISAIDLASGAVER</sequence>
<protein>
    <submittedName>
        <fullName evidence="7">PQQ-binding-like beta-propeller repeat protein</fullName>
    </submittedName>
</protein>